<feature type="domain" description="C2H2-type" evidence="13">
    <location>
        <begin position="739"/>
        <end position="766"/>
    </location>
</feature>
<dbReference type="Gene3D" id="3.30.160.60">
    <property type="entry name" value="Classic Zinc Finger"/>
    <property type="match status" value="13"/>
</dbReference>
<evidence type="ECO:0000256" key="7">
    <source>
        <dbReference type="ARBA" id="ARBA00023015"/>
    </source>
</evidence>
<keyword evidence="8" id="KW-0238">DNA-binding</keyword>
<dbReference type="FunFam" id="3.30.160.60:FF:000508">
    <property type="entry name" value="Myeloid zinc finger 1"/>
    <property type="match status" value="1"/>
</dbReference>
<reference evidence="14 15" key="1">
    <citation type="submission" date="2024-04" db="EMBL/GenBank/DDBJ databases">
        <authorList>
            <consortium name="Genoscope - CEA"/>
            <person name="William W."/>
        </authorList>
    </citation>
    <scope>NUCLEOTIDE SEQUENCE [LARGE SCALE GENOMIC DNA]</scope>
</reference>
<evidence type="ECO:0000256" key="12">
    <source>
        <dbReference type="SAM" id="MobiDB-lite"/>
    </source>
</evidence>
<feature type="domain" description="C2H2-type" evidence="13">
    <location>
        <begin position="711"/>
        <end position="738"/>
    </location>
</feature>
<keyword evidence="3" id="KW-0479">Metal-binding</keyword>
<keyword evidence="5 11" id="KW-0863">Zinc-finger</keyword>
<name>A0AAV2I6G7_LYMST</name>
<keyword evidence="4" id="KW-0677">Repeat</keyword>
<dbReference type="InterPro" id="IPR013087">
    <property type="entry name" value="Znf_C2H2_type"/>
</dbReference>
<feature type="compositionally biased region" description="Polar residues" evidence="12">
    <location>
        <begin position="264"/>
        <end position="288"/>
    </location>
</feature>
<evidence type="ECO:0000256" key="11">
    <source>
        <dbReference type="PROSITE-ProRule" id="PRU00042"/>
    </source>
</evidence>
<feature type="domain" description="C2H2-type" evidence="13">
    <location>
        <begin position="627"/>
        <end position="654"/>
    </location>
</feature>
<dbReference type="FunFam" id="3.30.160.60:FF:001174">
    <property type="entry name" value="zinc finger protein 527 isoform X1"/>
    <property type="match status" value="1"/>
</dbReference>
<dbReference type="FunFam" id="3.30.160.60:FF:000110">
    <property type="entry name" value="Zinc finger protein-like"/>
    <property type="match status" value="1"/>
</dbReference>
<dbReference type="FunFam" id="3.30.160.60:FF:000624">
    <property type="entry name" value="zinc finger protein 697"/>
    <property type="match status" value="1"/>
</dbReference>
<dbReference type="FunFam" id="3.30.160.60:FF:001049">
    <property type="entry name" value="zinc finger protein 319"/>
    <property type="match status" value="1"/>
</dbReference>
<feature type="domain" description="C2H2-type" evidence="13">
    <location>
        <begin position="599"/>
        <end position="626"/>
    </location>
</feature>
<dbReference type="GO" id="GO:0008270">
    <property type="term" value="F:zinc ion binding"/>
    <property type="evidence" value="ECO:0007669"/>
    <property type="project" value="UniProtKB-KW"/>
</dbReference>
<feature type="domain" description="C2H2-type" evidence="13">
    <location>
        <begin position="655"/>
        <end position="682"/>
    </location>
</feature>
<feature type="compositionally biased region" description="Basic and acidic residues" evidence="12">
    <location>
        <begin position="299"/>
        <end position="325"/>
    </location>
</feature>
<evidence type="ECO:0000256" key="10">
    <source>
        <dbReference type="ARBA" id="ARBA00023242"/>
    </source>
</evidence>
<evidence type="ECO:0000256" key="6">
    <source>
        <dbReference type="ARBA" id="ARBA00022833"/>
    </source>
</evidence>
<dbReference type="GO" id="GO:0005634">
    <property type="term" value="C:nucleus"/>
    <property type="evidence" value="ECO:0007669"/>
    <property type="project" value="UniProtKB-SubCell"/>
</dbReference>
<evidence type="ECO:0000313" key="14">
    <source>
        <dbReference type="EMBL" id="CAL1540412.1"/>
    </source>
</evidence>
<dbReference type="GO" id="GO:0032502">
    <property type="term" value="P:developmental process"/>
    <property type="evidence" value="ECO:0007669"/>
    <property type="project" value="UniProtKB-ARBA"/>
</dbReference>
<feature type="domain" description="C2H2-type" evidence="13">
    <location>
        <begin position="515"/>
        <end position="542"/>
    </location>
</feature>
<evidence type="ECO:0000256" key="2">
    <source>
        <dbReference type="ARBA" id="ARBA00006991"/>
    </source>
</evidence>
<feature type="domain" description="C2H2-type" evidence="13">
    <location>
        <begin position="361"/>
        <end position="388"/>
    </location>
</feature>
<evidence type="ECO:0000313" key="15">
    <source>
        <dbReference type="Proteomes" id="UP001497497"/>
    </source>
</evidence>
<feature type="region of interest" description="Disordered" evidence="12">
    <location>
        <begin position="248"/>
        <end position="325"/>
    </location>
</feature>
<evidence type="ECO:0000256" key="8">
    <source>
        <dbReference type="ARBA" id="ARBA00023125"/>
    </source>
</evidence>
<evidence type="ECO:0000256" key="5">
    <source>
        <dbReference type="ARBA" id="ARBA00022771"/>
    </source>
</evidence>
<sequence length="858" mass="97696">MDHMEFGIALPHYVELTNVGREWAYMKQRLNAHVHHSSDGHQQHVQGLVKAFLINIAAEHVQELFSMFGLTYDEALKFNRILQQLEDVCLPRFLIVYNRFKFFTCKEKCSSEFNDFLHDLMKWSKNCEFGDLKDILMKDCIINGISDDSLRQCLLKTEELDFHKTLEICRKVEKSENSKNAMTGTEQVQYRDASVGTEELAQFSSQCMNIHKTVRDVGTNTAEDSFNFVHDEATAPQRNCSKVMEAGPESAQSGCSSEFGHHTYTGSQESSWTKTKVNRSVDSSNRRINATKMLGASSRELRSSKRSNKESVKKQSELLTDKKDSPSLTVTSGKIVKILPKDSKIKTEEVAVGVDIKTEKFLCAKCGKSFADDISLGVHICSGGSNVHMCSGGSNAYLHRQTFKCRMCKQSFPDTMSLRQHRLAHKGERRFKCDICSANFGSPSHLKVHVRQHTGERPFTCETCGASFPEASKLKVHLRKHTGERPYSCEICHHTFSWTAAYTRHLRTHTGEKPYTCEFCGGNFADFTSLQRHRRTHTKEKPYSCDTCNIKFADPSALKLHKRKHTGERPYACNHCNGTFVRSQHLKDHMKIHSGEKPFECSTCGAKFVEASKLKSHQRKHTGEKPYICKICDTSFAWTAAFTRHMRTHTMEKPYICDVCNSRFADHSTLTRHKRIHTGERPYICKVCGTNFADNSSLHRHKRIHTGEKSYVCEVCGTSFAVKPYLIRHMRIHTGEKPYGCDTCGSKFTDSSKLNRHKKIHAKAFSKQGKQCEEKTENVGNMIERPQIEQLQPLQHIEPQDEGDLRIHHHMMVGQSTDDRGMEQHSLSLVEELQQPLPMSTNLIPLTNVLPFSTSVMS</sequence>
<dbReference type="InterPro" id="IPR050331">
    <property type="entry name" value="Zinc_finger"/>
</dbReference>
<feature type="domain" description="C2H2-type" evidence="13">
    <location>
        <begin position="571"/>
        <end position="598"/>
    </location>
</feature>
<dbReference type="FunFam" id="3.30.160.60:FF:002343">
    <property type="entry name" value="Zinc finger protein 33A"/>
    <property type="match status" value="3"/>
</dbReference>
<keyword evidence="10" id="KW-0539">Nucleus</keyword>
<keyword evidence="6" id="KW-0862">Zinc</keyword>
<gene>
    <name evidence="14" type="ORF">GSLYS_00014061001</name>
</gene>
<evidence type="ECO:0000259" key="13">
    <source>
        <dbReference type="PROSITE" id="PS50157"/>
    </source>
</evidence>
<dbReference type="FunFam" id="3.30.160.60:FF:001933">
    <property type="entry name" value="Zinc finger protein 870"/>
    <property type="match status" value="1"/>
</dbReference>
<dbReference type="SMART" id="SM00355">
    <property type="entry name" value="ZnF_C2H2"/>
    <property type="match status" value="14"/>
</dbReference>
<dbReference type="GO" id="GO:0010468">
    <property type="term" value="P:regulation of gene expression"/>
    <property type="evidence" value="ECO:0007669"/>
    <property type="project" value="TreeGrafter"/>
</dbReference>
<feature type="domain" description="C2H2-type" evidence="13">
    <location>
        <begin position="431"/>
        <end position="458"/>
    </location>
</feature>
<feature type="domain" description="C2H2-type" evidence="13">
    <location>
        <begin position="403"/>
        <end position="430"/>
    </location>
</feature>
<dbReference type="PROSITE" id="PS00028">
    <property type="entry name" value="ZINC_FINGER_C2H2_1"/>
    <property type="match status" value="13"/>
</dbReference>
<dbReference type="InterPro" id="IPR036236">
    <property type="entry name" value="Znf_C2H2_sf"/>
</dbReference>
<feature type="domain" description="C2H2-type" evidence="13">
    <location>
        <begin position="487"/>
        <end position="514"/>
    </location>
</feature>
<dbReference type="PROSITE" id="PS50157">
    <property type="entry name" value="ZINC_FINGER_C2H2_2"/>
    <property type="match status" value="14"/>
</dbReference>
<feature type="domain" description="C2H2-type" evidence="13">
    <location>
        <begin position="459"/>
        <end position="486"/>
    </location>
</feature>
<keyword evidence="15" id="KW-1185">Reference proteome</keyword>
<comment type="subcellular location">
    <subcellularLocation>
        <location evidence="1">Nucleus</location>
    </subcellularLocation>
</comment>
<comment type="caution">
    <text evidence="14">The sequence shown here is derived from an EMBL/GenBank/DDBJ whole genome shotgun (WGS) entry which is preliminary data.</text>
</comment>
<proteinExistence type="inferred from homology"/>
<accession>A0AAV2I6G7</accession>
<dbReference type="Pfam" id="PF00096">
    <property type="entry name" value="zf-C2H2"/>
    <property type="match status" value="11"/>
</dbReference>
<dbReference type="EMBL" id="CAXITT010000381">
    <property type="protein sequence ID" value="CAL1540412.1"/>
    <property type="molecule type" value="Genomic_DNA"/>
</dbReference>
<evidence type="ECO:0000256" key="1">
    <source>
        <dbReference type="ARBA" id="ARBA00004123"/>
    </source>
</evidence>
<dbReference type="FunFam" id="3.30.160.60:FF:000417">
    <property type="entry name" value="Zinc finger protein"/>
    <property type="match status" value="1"/>
</dbReference>
<keyword evidence="7" id="KW-0805">Transcription regulation</keyword>
<dbReference type="FunFam" id="3.30.160.60:FF:000557">
    <property type="entry name" value="zinc finger and SCAN domain-containing protein 29"/>
    <property type="match status" value="1"/>
</dbReference>
<evidence type="ECO:0000256" key="3">
    <source>
        <dbReference type="ARBA" id="ARBA00022723"/>
    </source>
</evidence>
<dbReference type="GO" id="GO:0003677">
    <property type="term" value="F:DNA binding"/>
    <property type="evidence" value="ECO:0007669"/>
    <property type="project" value="UniProtKB-KW"/>
</dbReference>
<evidence type="ECO:0000256" key="4">
    <source>
        <dbReference type="ARBA" id="ARBA00022737"/>
    </source>
</evidence>
<evidence type="ECO:0000256" key="9">
    <source>
        <dbReference type="ARBA" id="ARBA00023163"/>
    </source>
</evidence>
<comment type="similarity">
    <text evidence="2">Belongs to the krueppel C2H2-type zinc-finger protein family.</text>
</comment>
<protein>
    <recommendedName>
        <fullName evidence="13">C2H2-type domain-containing protein</fullName>
    </recommendedName>
</protein>
<dbReference type="SUPFAM" id="SSF57667">
    <property type="entry name" value="beta-beta-alpha zinc fingers"/>
    <property type="match status" value="7"/>
</dbReference>
<dbReference type="AlphaFoldDB" id="A0AAV2I6G7"/>
<dbReference type="PANTHER" id="PTHR16515:SF66">
    <property type="entry name" value="C2H2-TYPE DOMAIN-CONTAINING PROTEIN"/>
    <property type="match status" value="1"/>
</dbReference>
<dbReference type="GO" id="GO:0042802">
    <property type="term" value="F:identical protein binding"/>
    <property type="evidence" value="ECO:0007669"/>
    <property type="project" value="UniProtKB-ARBA"/>
</dbReference>
<organism evidence="14 15">
    <name type="scientific">Lymnaea stagnalis</name>
    <name type="common">Great pond snail</name>
    <name type="synonym">Helix stagnalis</name>
    <dbReference type="NCBI Taxonomy" id="6523"/>
    <lineage>
        <taxon>Eukaryota</taxon>
        <taxon>Metazoa</taxon>
        <taxon>Spiralia</taxon>
        <taxon>Lophotrochozoa</taxon>
        <taxon>Mollusca</taxon>
        <taxon>Gastropoda</taxon>
        <taxon>Heterobranchia</taxon>
        <taxon>Euthyneura</taxon>
        <taxon>Panpulmonata</taxon>
        <taxon>Hygrophila</taxon>
        <taxon>Lymnaeoidea</taxon>
        <taxon>Lymnaeidae</taxon>
        <taxon>Lymnaea</taxon>
    </lineage>
</organism>
<dbReference type="PANTHER" id="PTHR16515">
    <property type="entry name" value="PR DOMAIN ZINC FINGER PROTEIN"/>
    <property type="match status" value="1"/>
</dbReference>
<feature type="domain" description="C2H2-type" evidence="13">
    <location>
        <begin position="683"/>
        <end position="710"/>
    </location>
</feature>
<dbReference type="Proteomes" id="UP001497497">
    <property type="component" value="Unassembled WGS sequence"/>
</dbReference>
<keyword evidence="9" id="KW-0804">Transcription</keyword>
<dbReference type="FunFam" id="3.30.160.60:FF:000478">
    <property type="entry name" value="Zinc finger protein 133"/>
    <property type="match status" value="1"/>
</dbReference>
<feature type="domain" description="C2H2-type" evidence="13">
    <location>
        <begin position="543"/>
        <end position="570"/>
    </location>
</feature>